<protein>
    <submittedName>
        <fullName evidence="1">Uncharacterized protein</fullName>
    </submittedName>
</protein>
<name>A0AA36BGP0_OCTVU</name>
<reference evidence="1" key="1">
    <citation type="submission" date="2023-08" db="EMBL/GenBank/DDBJ databases">
        <authorList>
            <person name="Alioto T."/>
            <person name="Alioto T."/>
            <person name="Gomez Garrido J."/>
        </authorList>
    </citation>
    <scope>NUCLEOTIDE SEQUENCE</scope>
</reference>
<accession>A0AA36BGP0</accession>
<keyword evidence="2" id="KW-1185">Reference proteome</keyword>
<organism evidence="1 2">
    <name type="scientific">Octopus vulgaris</name>
    <name type="common">Common octopus</name>
    <dbReference type="NCBI Taxonomy" id="6645"/>
    <lineage>
        <taxon>Eukaryota</taxon>
        <taxon>Metazoa</taxon>
        <taxon>Spiralia</taxon>
        <taxon>Lophotrochozoa</taxon>
        <taxon>Mollusca</taxon>
        <taxon>Cephalopoda</taxon>
        <taxon>Coleoidea</taxon>
        <taxon>Octopodiformes</taxon>
        <taxon>Octopoda</taxon>
        <taxon>Incirrata</taxon>
        <taxon>Octopodidae</taxon>
        <taxon>Octopus</taxon>
    </lineage>
</organism>
<dbReference type="EMBL" id="OX597828">
    <property type="protein sequence ID" value="CAI9734085.1"/>
    <property type="molecule type" value="Genomic_DNA"/>
</dbReference>
<sequence length="133" mass="15354">MDEDLIRAFKALYTRNALQHMVEAIDSDNNFSLKEYWRGYTIAMCLQNIQKAIKEMKNETLNVNWKELWPEGVHDYKGFSPDEIHHSAVDKAVKLVKLFGGDGFTNMSTEDVNNLIETHSDPLTDEDLTEMTK</sequence>
<evidence type="ECO:0000313" key="1">
    <source>
        <dbReference type="EMBL" id="CAI9734085.1"/>
    </source>
</evidence>
<gene>
    <name evidence="1" type="ORF">OCTVUL_1B004783</name>
</gene>
<proteinExistence type="predicted"/>
<evidence type="ECO:0000313" key="2">
    <source>
        <dbReference type="Proteomes" id="UP001162480"/>
    </source>
</evidence>
<dbReference type="Proteomes" id="UP001162480">
    <property type="component" value="Chromosome 15"/>
</dbReference>
<dbReference type="AlphaFoldDB" id="A0AA36BGP0"/>